<sequence length="110" mass="12111">MIDMVFGLVCAGVYLVWRNWRHNSTKSMNFDNPVYRKTTGEGEEDEIHIGRTDTMGHHVHHHPYPQGVSMGVVGAGGGTCPQFIALPLGGSMPDAGTHWYTEQPMLSTAK</sequence>
<comment type="caution">
    <text evidence="1">The sequence shown here is derived from an EMBL/GenBank/DDBJ whole genome shotgun (WGS) entry which is preliminary data.</text>
</comment>
<protein>
    <submittedName>
        <fullName evidence="1">Uncharacterized protein</fullName>
    </submittedName>
</protein>
<organism evidence="1 2">
    <name type="scientific">Goodea atripinnis</name>
    <dbReference type="NCBI Taxonomy" id="208336"/>
    <lineage>
        <taxon>Eukaryota</taxon>
        <taxon>Metazoa</taxon>
        <taxon>Chordata</taxon>
        <taxon>Craniata</taxon>
        <taxon>Vertebrata</taxon>
        <taxon>Euteleostomi</taxon>
        <taxon>Actinopterygii</taxon>
        <taxon>Neopterygii</taxon>
        <taxon>Teleostei</taxon>
        <taxon>Neoteleostei</taxon>
        <taxon>Acanthomorphata</taxon>
        <taxon>Ovalentaria</taxon>
        <taxon>Atherinomorphae</taxon>
        <taxon>Cyprinodontiformes</taxon>
        <taxon>Goodeidae</taxon>
        <taxon>Goodea</taxon>
    </lineage>
</organism>
<reference evidence="1 2" key="1">
    <citation type="submission" date="2021-06" db="EMBL/GenBank/DDBJ databases">
        <authorList>
            <person name="Palmer J.M."/>
        </authorList>
    </citation>
    <scope>NUCLEOTIDE SEQUENCE [LARGE SCALE GENOMIC DNA]</scope>
    <source>
        <strain evidence="1 2">GA_2019</strain>
        <tissue evidence="1">Muscle</tissue>
    </source>
</reference>
<dbReference type="EMBL" id="JAHRIO010091001">
    <property type="protein sequence ID" value="MEQ2188403.1"/>
    <property type="molecule type" value="Genomic_DNA"/>
</dbReference>
<evidence type="ECO:0000313" key="2">
    <source>
        <dbReference type="Proteomes" id="UP001476798"/>
    </source>
</evidence>
<keyword evidence="2" id="KW-1185">Reference proteome</keyword>
<dbReference type="Proteomes" id="UP001476798">
    <property type="component" value="Unassembled WGS sequence"/>
</dbReference>
<evidence type="ECO:0000313" key="1">
    <source>
        <dbReference type="EMBL" id="MEQ2188403.1"/>
    </source>
</evidence>
<name>A0ABV0PY27_9TELE</name>
<gene>
    <name evidence="1" type="ORF">GOODEAATRI_014618</name>
</gene>
<accession>A0ABV0PY27</accession>
<proteinExistence type="predicted"/>